<feature type="compositionally biased region" description="Basic and acidic residues" evidence="1">
    <location>
        <begin position="386"/>
        <end position="395"/>
    </location>
</feature>
<organism evidence="2 3">
    <name type="scientific">Westerdykella ornata</name>
    <dbReference type="NCBI Taxonomy" id="318751"/>
    <lineage>
        <taxon>Eukaryota</taxon>
        <taxon>Fungi</taxon>
        <taxon>Dikarya</taxon>
        <taxon>Ascomycota</taxon>
        <taxon>Pezizomycotina</taxon>
        <taxon>Dothideomycetes</taxon>
        <taxon>Pleosporomycetidae</taxon>
        <taxon>Pleosporales</taxon>
        <taxon>Sporormiaceae</taxon>
        <taxon>Westerdykella</taxon>
    </lineage>
</organism>
<feature type="region of interest" description="Disordered" evidence="1">
    <location>
        <begin position="1"/>
        <end position="144"/>
    </location>
</feature>
<keyword evidence="3" id="KW-1185">Reference proteome</keyword>
<feature type="compositionally biased region" description="Polar residues" evidence="1">
    <location>
        <begin position="214"/>
        <end position="227"/>
    </location>
</feature>
<sequence>MTNPSRTRARVRRGTKERVSSQSEPDWSDTPAIEDFSDDSDGLVRKISHSKSIQNRKMPMYFEKQRGRPWMHGALPAEEAKPMQQPVKQPAKNQGNLSADDESSLSSVPEESLLDPSLLSLDSLGSSSPAHGTRPPSAIKIGGTPAHETSFLALKKFKRRAREPSVLDRLEKVTRDLEHHMEKKNMEKSKNVAKSHRGTSTPSTGSCGKKRKLPSTQSTHVSQSSPPNVDDSGTSTPSTASTGKKRKLSSPLSQLPQSSPPIVARRGTSTPSRPSPGSKNHFSSPTARDIESSLPGTPEMEPTSPRHALLRRGGSTGPRQVSTTHVSSPITRDPESSPPGIPEKGSTTPKRGRQRRGAPSGPLAVSTTKLQALLPRRRAQTRQRHGSGDELGKSDDDWEVRSPITEAMEGRQTREATAAEEASRTRRPSGGTPDPVLASIAKKFADVDAYDMEFETVDVGGGSSSPWR</sequence>
<reference evidence="2" key="1">
    <citation type="journal article" date="2020" name="Stud. Mycol.">
        <title>101 Dothideomycetes genomes: a test case for predicting lifestyles and emergence of pathogens.</title>
        <authorList>
            <person name="Haridas S."/>
            <person name="Albert R."/>
            <person name="Binder M."/>
            <person name="Bloem J."/>
            <person name="Labutti K."/>
            <person name="Salamov A."/>
            <person name="Andreopoulos B."/>
            <person name="Baker S."/>
            <person name="Barry K."/>
            <person name="Bills G."/>
            <person name="Bluhm B."/>
            <person name="Cannon C."/>
            <person name="Castanera R."/>
            <person name="Culley D."/>
            <person name="Daum C."/>
            <person name="Ezra D."/>
            <person name="Gonzalez J."/>
            <person name="Henrissat B."/>
            <person name="Kuo A."/>
            <person name="Liang C."/>
            <person name="Lipzen A."/>
            <person name="Lutzoni F."/>
            <person name="Magnuson J."/>
            <person name="Mondo S."/>
            <person name="Nolan M."/>
            <person name="Ohm R."/>
            <person name="Pangilinan J."/>
            <person name="Park H.-J."/>
            <person name="Ramirez L."/>
            <person name="Alfaro M."/>
            <person name="Sun H."/>
            <person name="Tritt A."/>
            <person name="Yoshinaga Y."/>
            <person name="Zwiers L.-H."/>
            <person name="Turgeon B."/>
            <person name="Goodwin S."/>
            <person name="Spatafora J."/>
            <person name="Crous P."/>
            <person name="Grigoriev I."/>
        </authorList>
    </citation>
    <scope>NUCLEOTIDE SEQUENCE</scope>
    <source>
        <strain evidence="2">CBS 379.55</strain>
    </source>
</reference>
<evidence type="ECO:0000313" key="2">
    <source>
        <dbReference type="EMBL" id="KAF2275594.1"/>
    </source>
</evidence>
<dbReference type="OrthoDB" id="5423493at2759"/>
<evidence type="ECO:0000313" key="3">
    <source>
        <dbReference type="Proteomes" id="UP000800097"/>
    </source>
</evidence>
<dbReference type="RefSeq" id="XP_033653133.1">
    <property type="nucleotide sequence ID" value="XM_033802987.1"/>
</dbReference>
<dbReference type="Proteomes" id="UP000800097">
    <property type="component" value="Unassembled WGS sequence"/>
</dbReference>
<dbReference type="GeneID" id="54556162"/>
<feature type="compositionally biased region" description="Basic and acidic residues" evidence="1">
    <location>
        <begin position="162"/>
        <end position="190"/>
    </location>
</feature>
<evidence type="ECO:0000256" key="1">
    <source>
        <dbReference type="SAM" id="MobiDB-lite"/>
    </source>
</evidence>
<dbReference type="EMBL" id="ML986496">
    <property type="protein sequence ID" value="KAF2275594.1"/>
    <property type="molecule type" value="Genomic_DNA"/>
</dbReference>
<protein>
    <submittedName>
        <fullName evidence="2">Uncharacterized protein</fullName>
    </submittedName>
</protein>
<feature type="compositionally biased region" description="Low complexity" evidence="1">
    <location>
        <begin position="249"/>
        <end position="278"/>
    </location>
</feature>
<accession>A0A6A6JHB5</accession>
<feature type="compositionally biased region" description="Low complexity" evidence="1">
    <location>
        <begin position="104"/>
        <end position="129"/>
    </location>
</feature>
<dbReference type="AlphaFoldDB" id="A0A6A6JHB5"/>
<feature type="region of interest" description="Disordered" evidence="1">
    <location>
        <begin position="156"/>
        <end position="437"/>
    </location>
</feature>
<feature type="compositionally biased region" description="Low complexity" evidence="1">
    <location>
        <begin position="232"/>
        <end position="242"/>
    </location>
</feature>
<feature type="compositionally biased region" description="Basic residues" evidence="1">
    <location>
        <begin position="375"/>
        <end position="385"/>
    </location>
</feature>
<feature type="compositionally biased region" description="Polar residues" evidence="1">
    <location>
        <begin position="317"/>
        <end position="330"/>
    </location>
</feature>
<name>A0A6A6JHB5_WESOR</name>
<proteinExistence type="predicted"/>
<gene>
    <name evidence="2" type="ORF">EI97DRAFT_64954</name>
</gene>